<keyword evidence="2" id="KW-0732">Signal</keyword>
<feature type="chain" id="PRO_5045778767" evidence="2">
    <location>
        <begin position="27"/>
        <end position="221"/>
    </location>
</feature>
<name>A0ABY4J7E0_9BACT</name>
<feature type="region of interest" description="Disordered" evidence="1">
    <location>
        <begin position="202"/>
        <end position="221"/>
    </location>
</feature>
<dbReference type="InterPro" id="IPR021255">
    <property type="entry name" value="DUF2807"/>
</dbReference>
<dbReference type="Gene3D" id="2.160.20.120">
    <property type="match status" value="1"/>
</dbReference>
<dbReference type="PANTHER" id="PTHR39200:SF1">
    <property type="entry name" value="AUTO-TRANSPORTER ADHESIN HEAD GIN DOMAIN-CONTAINING PROTEIN-RELATED"/>
    <property type="match status" value="1"/>
</dbReference>
<evidence type="ECO:0000256" key="1">
    <source>
        <dbReference type="SAM" id="MobiDB-lite"/>
    </source>
</evidence>
<dbReference type="EMBL" id="CP095848">
    <property type="protein sequence ID" value="UPL48743.1"/>
    <property type="molecule type" value="Genomic_DNA"/>
</dbReference>
<gene>
    <name evidence="4" type="ORF">MWH26_16330</name>
</gene>
<proteinExistence type="predicted"/>
<dbReference type="RefSeq" id="WP_247975111.1">
    <property type="nucleotide sequence ID" value="NZ_CP095848.1"/>
</dbReference>
<dbReference type="Proteomes" id="UP000829647">
    <property type="component" value="Chromosome"/>
</dbReference>
<evidence type="ECO:0000313" key="5">
    <source>
        <dbReference type="Proteomes" id="UP000829647"/>
    </source>
</evidence>
<keyword evidence="5" id="KW-1185">Reference proteome</keyword>
<reference evidence="4 5" key="1">
    <citation type="submission" date="2022-04" db="EMBL/GenBank/DDBJ databases">
        <title>Hymenobacter sp. isolated from the air.</title>
        <authorList>
            <person name="Won M."/>
            <person name="Lee C.-M."/>
            <person name="Woen H.-Y."/>
            <person name="Kwon S.-W."/>
        </authorList>
    </citation>
    <scope>NUCLEOTIDE SEQUENCE [LARGE SCALE GENOMIC DNA]</scope>
    <source>
        <strain evidence="5">5516 S-25</strain>
    </source>
</reference>
<dbReference type="Pfam" id="PF10988">
    <property type="entry name" value="DUF2807"/>
    <property type="match status" value="1"/>
</dbReference>
<evidence type="ECO:0000313" key="4">
    <source>
        <dbReference type="EMBL" id="UPL48743.1"/>
    </source>
</evidence>
<sequence>MKTTILLRSLAFGALCSVATLSPASAQQTRAVSGFQAIKASGAINVFLKQGATTEVQVDAPAELLDRIKTEVQGNTLSIYREKGLSMLLSNQKVNVYITCPTLTGIEVSGASDLKSTTPFTADEFTIRASGASDVTMTINAKSLMATASGASDLRLTGRVERQQVQVSGSSDYQGYNLQSRTATVQASGASDAYVAVTEELSSHASGSSDIHYKGKPRVSK</sequence>
<feature type="signal peptide" evidence="2">
    <location>
        <begin position="1"/>
        <end position="26"/>
    </location>
</feature>
<evidence type="ECO:0000259" key="3">
    <source>
        <dbReference type="Pfam" id="PF10988"/>
    </source>
</evidence>
<evidence type="ECO:0000256" key="2">
    <source>
        <dbReference type="SAM" id="SignalP"/>
    </source>
</evidence>
<feature type="domain" description="Putative auto-transporter adhesin head GIN" evidence="3">
    <location>
        <begin position="35"/>
        <end position="217"/>
    </location>
</feature>
<protein>
    <submittedName>
        <fullName evidence="4">DUF2807 domain-containing protein</fullName>
    </submittedName>
</protein>
<accession>A0ABY4J7E0</accession>
<organism evidence="4 5">
    <name type="scientific">Hymenobacter sublimis</name>
    <dbReference type="NCBI Taxonomy" id="2933777"/>
    <lineage>
        <taxon>Bacteria</taxon>
        <taxon>Pseudomonadati</taxon>
        <taxon>Bacteroidota</taxon>
        <taxon>Cytophagia</taxon>
        <taxon>Cytophagales</taxon>
        <taxon>Hymenobacteraceae</taxon>
        <taxon>Hymenobacter</taxon>
    </lineage>
</organism>
<dbReference type="PANTHER" id="PTHR39200">
    <property type="entry name" value="HYPOTHETICAL EXPORTED PROTEIN"/>
    <property type="match status" value="1"/>
</dbReference>